<keyword evidence="4 8" id="KW-0808">Transferase</keyword>
<accession>A0ABQ1KKP9</accession>
<dbReference type="GO" id="GO:0016740">
    <property type="term" value="F:transferase activity"/>
    <property type="evidence" value="ECO:0007669"/>
    <property type="project" value="UniProtKB-KW"/>
</dbReference>
<feature type="transmembrane region" description="Helical" evidence="6">
    <location>
        <begin position="268"/>
        <end position="291"/>
    </location>
</feature>
<dbReference type="Gene3D" id="3.90.550.10">
    <property type="entry name" value="Spore Coat Polysaccharide Biosynthesis Protein SpsA, Chain A"/>
    <property type="match status" value="1"/>
</dbReference>
<keyword evidence="3" id="KW-0328">Glycosyltransferase</keyword>
<feature type="domain" description="Glycosyltransferase 2-like" evidence="7">
    <location>
        <begin position="29"/>
        <end position="188"/>
    </location>
</feature>
<name>A0ABQ1KKP9_9BURK</name>
<sequence>MSTPAVRPTTNENQLAMNAFTSAGQVEITVLVKALNEERHIEACLRSAQQALAAMPGIRGEVLLADSVSTDRTVAIAAEMGVRIVQFDNAADRSCGATLQLGYQYALGRYLYVLDGDMQLVPEFLGRAHAYLQANPGVAGVGGRLMDTHIRTEADRKRNEYYASLRTEQVVSALGGGGLYRREAIEQVGYLSNRWLPAYEEAELAVRLQAAGYRLVRLSDPAILHSGHAETSLQMLSRLWRSRRIDASGMFLRSALGRPWFGRAARTVWFVFAAPVVYAFAFALMAVAAIAGAPWPALVAIPLVAWCGVIGLLTWKKRNLEGALISVLSWHMNTVGALRGFLRGARDPMQAISSRELSEQVRG</sequence>
<dbReference type="PANTHER" id="PTHR43646:SF2">
    <property type="entry name" value="GLYCOSYLTRANSFERASE 2-LIKE DOMAIN-CONTAINING PROTEIN"/>
    <property type="match status" value="1"/>
</dbReference>
<dbReference type="Pfam" id="PF00535">
    <property type="entry name" value="Glycos_transf_2"/>
    <property type="match status" value="1"/>
</dbReference>
<evidence type="ECO:0000259" key="7">
    <source>
        <dbReference type="Pfam" id="PF00535"/>
    </source>
</evidence>
<keyword evidence="5 6" id="KW-0472">Membrane</keyword>
<keyword evidence="2" id="KW-1003">Cell membrane</keyword>
<evidence type="ECO:0000256" key="2">
    <source>
        <dbReference type="ARBA" id="ARBA00022475"/>
    </source>
</evidence>
<protein>
    <submittedName>
        <fullName evidence="8">Glycosyl transferase</fullName>
    </submittedName>
</protein>
<comment type="caution">
    <text evidence="8">The sequence shown here is derived from an EMBL/GenBank/DDBJ whole genome shotgun (WGS) entry which is preliminary data.</text>
</comment>
<dbReference type="EMBL" id="BMKG01000010">
    <property type="protein sequence ID" value="GGC02832.1"/>
    <property type="molecule type" value="Genomic_DNA"/>
</dbReference>
<organism evidence="8 9">
    <name type="scientific">Pseudoduganella buxea</name>
    <dbReference type="NCBI Taxonomy" id="1949069"/>
    <lineage>
        <taxon>Bacteria</taxon>
        <taxon>Pseudomonadati</taxon>
        <taxon>Pseudomonadota</taxon>
        <taxon>Betaproteobacteria</taxon>
        <taxon>Burkholderiales</taxon>
        <taxon>Oxalobacteraceae</taxon>
        <taxon>Telluria group</taxon>
        <taxon>Pseudoduganella</taxon>
    </lineage>
</organism>
<keyword evidence="6" id="KW-0812">Transmembrane</keyword>
<keyword evidence="9" id="KW-1185">Reference proteome</keyword>
<evidence type="ECO:0000256" key="3">
    <source>
        <dbReference type="ARBA" id="ARBA00022676"/>
    </source>
</evidence>
<evidence type="ECO:0000256" key="6">
    <source>
        <dbReference type="SAM" id="Phobius"/>
    </source>
</evidence>
<evidence type="ECO:0000256" key="4">
    <source>
        <dbReference type="ARBA" id="ARBA00022679"/>
    </source>
</evidence>
<dbReference type="Proteomes" id="UP000622638">
    <property type="component" value="Unassembled WGS sequence"/>
</dbReference>
<evidence type="ECO:0000313" key="8">
    <source>
        <dbReference type="EMBL" id="GGC02832.1"/>
    </source>
</evidence>
<dbReference type="InterPro" id="IPR029044">
    <property type="entry name" value="Nucleotide-diphossugar_trans"/>
</dbReference>
<dbReference type="PANTHER" id="PTHR43646">
    <property type="entry name" value="GLYCOSYLTRANSFERASE"/>
    <property type="match status" value="1"/>
</dbReference>
<keyword evidence="6" id="KW-1133">Transmembrane helix</keyword>
<dbReference type="SUPFAM" id="SSF53448">
    <property type="entry name" value="Nucleotide-diphospho-sugar transferases"/>
    <property type="match status" value="1"/>
</dbReference>
<dbReference type="InterPro" id="IPR001173">
    <property type="entry name" value="Glyco_trans_2-like"/>
</dbReference>
<evidence type="ECO:0000256" key="1">
    <source>
        <dbReference type="ARBA" id="ARBA00004236"/>
    </source>
</evidence>
<reference evidence="9" key="1">
    <citation type="journal article" date="2019" name="Int. J. Syst. Evol. Microbiol.">
        <title>The Global Catalogue of Microorganisms (GCM) 10K type strain sequencing project: providing services to taxonomists for standard genome sequencing and annotation.</title>
        <authorList>
            <consortium name="The Broad Institute Genomics Platform"/>
            <consortium name="The Broad Institute Genome Sequencing Center for Infectious Disease"/>
            <person name="Wu L."/>
            <person name="Ma J."/>
        </authorList>
    </citation>
    <scope>NUCLEOTIDE SEQUENCE [LARGE SCALE GENOMIC DNA]</scope>
    <source>
        <strain evidence="9">CGMCC 1.15931</strain>
    </source>
</reference>
<evidence type="ECO:0000256" key="5">
    <source>
        <dbReference type="ARBA" id="ARBA00023136"/>
    </source>
</evidence>
<proteinExistence type="predicted"/>
<evidence type="ECO:0000313" key="9">
    <source>
        <dbReference type="Proteomes" id="UP000622638"/>
    </source>
</evidence>
<feature type="transmembrane region" description="Helical" evidence="6">
    <location>
        <begin position="297"/>
        <end position="315"/>
    </location>
</feature>
<gene>
    <name evidence="8" type="ORF">GCM10011572_25990</name>
</gene>
<comment type="subcellular location">
    <subcellularLocation>
        <location evidence="1">Cell membrane</location>
    </subcellularLocation>
</comment>